<keyword evidence="3" id="KW-0342">GTP-binding</keyword>
<evidence type="ECO:0000256" key="6">
    <source>
        <dbReference type="ARBA" id="ARBA00023289"/>
    </source>
</evidence>
<dbReference type="InterPro" id="IPR001806">
    <property type="entry name" value="Small_GTPase"/>
</dbReference>
<dbReference type="SMART" id="SM00174">
    <property type="entry name" value="RHO"/>
    <property type="match status" value="1"/>
</dbReference>
<dbReference type="GO" id="GO:0003924">
    <property type="term" value="F:GTPase activity"/>
    <property type="evidence" value="ECO:0000318"/>
    <property type="project" value="GO_Central"/>
</dbReference>
<dbReference type="CDD" id="cd01868">
    <property type="entry name" value="Rab11_like"/>
    <property type="match status" value="1"/>
</dbReference>
<proteinExistence type="evidence at protein level"/>
<dbReference type="GO" id="GO:0005768">
    <property type="term" value="C:endosome"/>
    <property type="evidence" value="ECO:0000318"/>
    <property type="project" value="GO_Central"/>
</dbReference>
<evidence type="ECO:0000313" key="9">
    <source>
        <dbReference type="Proteomes" id="UP000007305"/>
    </source>
</evidence>
<dbReference type="Gramene" id="Zm00001eb347050_T001">
    <property type="protein sequence ID" value="Zm00001eb347050_P001"/>
    <property type="gene ID" value="Zm00001eb347050"/>
</dbReference>
<evidence type="ECO:0000256" key="3">
    <source>
        <dbReference type="ARBA" id="ARBA00023134"/>
    </source>
</evidence>
<name>A0A804QPK3_MAIZE</name>
<reference evidence="8" key="3">
    <citation type="submission" date="2021-05" db="UniProtKB">
        <authorList>
            <consortium name="EnsemblPlants"/>
        </authorList>
    </citation>
    <scope>IDENTIFICATION</scope>
    <source>
        <strain evidence="8">cv. B73</strain>
    </source>
</reference>
<protein>
    <recommendedName>
        <fullName evidence="11">Ras-related protein RGP2</fullName>
    </recommendedName>
</protein>
<dbReference type="InterPro" id="IPR027417">
    <property type="entry name" value="P-loop_NTPase"/>
</dbReference>
<evidence type="ECO:0000256" key="7">
    <source>
        <dbReference type="ARBA" id="ARBA00037868"/>
    </source>
</evidence>
<dbReference type="GO" id="GO:0005525">
    <property type="term" value="F:GTP binding"/>
    <property type="evidence" value="ECO:0000318"/>
    <property type="project" value="GO_Central"/>
</dbReference>
<dbReference type="PANTHER" id="PTHR47979">
    <property type="entry name" value="DRAB11-RELATED"/>
    <property type="match status" value="1"/>
</dbReference>
<dbReference type="SMART" id="SM00176">
    <property type="entry name" value="RAN"/>
    <property type="match status" value="1"/>
</dbReference>
<dbReference type="NCBIfam" id="TIGR00231">
    <property type="entry name" value="small_GTP"/>
    <property type="match status" value="1"/>
</dbReference>
<dbReference type="InterPro" id="IPR050209">
    <property type="entry name" value="Rab_GTPases_membrane_traffic"/>
</dbReference>
<evidence type="ECO:0000256" key="1">
    <source>
        <dbReference type="ARBA" id="ARBA00006270"/>
    </source>
</evidence>
<dbReference type="PROSITE" id="PS51420">
    <property type="entry name" value="RHO"/>
    <property type="match status" value="1"/>
</dbReference>
<dbReference type="InParanoid" id="A0A804QPK3"/>
<dbReference type="PROSITE" id="PS51421">
    <property type="entry name" value="RAS"/>
    <property type="match status" value="1"/>
</dbReference>
<dbReference type="FunFam" id="3.40.50.300:FF:000067">
    <property type="entry name" value="ras-related protein RABA1f"/>
    <property type="match status" value="1"/>
</dbReference>
<dbReference type="EnsemblPlants" id="Zm00001eb347050_T001">
    <property type="protein sequence ID" value="Zm00001eb347050_P001"/>
    <property type="gene ID" value="Zm00001eb347050"/>
</dbReference>
<keyword evidence="2" id="KW-0547">Nucleotide-binding</keyword>
<organism evidence="8 9">
    <name type="scientific">Zea mays</name>
    <name type="common">Maize</name>
    <dbReference type="NCBI Taxonomy" id="4577"/>
    <lineage>
        <taxon>Eukaryota</taxon>
        <taxon>Viridiplantae</taxon>
        <taxon>Streptophyta</taxon>
        <taxon>Embryophyta</taxon>
        <taxon>Tracheophyta</taxon>
        <taxon>Spermatophyta</taxon>
        <taxon>Magnoliopsida</taxon>
        <taxon>Liliopsida</taxon>
        <taxon>Poales</taxon>
        <taxon>Poaceae</taxon>
        <taxon>PACMAD clade</taxon>
        <taxon>Panicoideae</taxon>
        <taxon>Andropogonodae</taxon>
        <taxon>Andropogoneae</taxon>
        <taxon>Tripsacinae</taxon>
        <taxon>Zea</taxon>
    </lineage>
</organism>
<dbReference type="SMART" id="SM00173">
    <property type="entry name" value="RAS"/>
    <property type="match status" value="1"/>
</dbReference>
<keyword evidence="4" id="KW-0472">Membrane</keyword>
<accession>A0A804QPK3</accession>
<keyword evidence="9" id="KW-1185">Reference proteome</keyword>
<dbReference type="PRINTS" id="PR00449">
    <property type="entry name" value="RASTRNSFRMNG"/>
</dbReference>
<evidence type="ECO:0000256" key="5">
    <source>
        <dbReference type="ARBA" id="ARBA00023288"/>
    </source>
</evidence>
<keyword evidence="10" id="KW-1267">Proteomics identification</keyword>
<dbReference type="SUPFAM" id="SSF52540">
    <property type="entry name" value="P-loop containing nucleoside triphosphate hydrolases"/>
    <property type="match status" value="1"/>
</dbReference>
<dbReference type="SMART" id="SM00175">
    <property type="entry name" value="RAB"/>
    <property type="match status" value="1"/>
</dbReference>
<dbReference type="AlphaFoldDB" id="A0A804QPK3"/>
<dbReference type="Gene3D" id="3.40.50.300">
    <property type="entry name" value="P-loop containing nucleotide triphosphate hydrolases"/>
    <property type="match status" value="1"/>
</dbReference>
<keyword evidence="5" id="KW-0449">Lipoprotein</keyword>
<reference evidence="8" key="2">
    <citation type="submission" date="2019-07" db="EMBL/GenBank/DDBJ databases">
        <authorList>
            <person name="Seetharam A."/>
            <person name="Woodhouse M."/>
            <person name="Cannon E."/>
        </authorList>
    </citation>
    <scope>NUCLEOTIDE SEQUENCE [LARGE SCALE GENOMIC DNA]</scope>
    <source>
        <strain evidence="8">cv. B73</strain>
    </source>
</reference>
<evidence type="ECO:0000256" key="2">
    <source>
        <dbReference type="ARBA" id="ARBA00022741"/>
    </source>
</evidence>
<dbReference type="PROSITE" id="PS51419">
    <property type="entry name" value="RAB"/>
    <property type="match status" value="1"/>
</dbReference>
<sequence>MPNQREQYGSTVHLFIGTGHSPYKITFMPFTFGSNSIVIHRGLNSLFIFKSVSFSAVTPKLSCSQLRCCVDLRILWASPTVVPIRVRRYLFKMVLIGDSGVGKSNILSRFTRNHFSLDSKSTIGVEFATKSLQIDGKTIKAQIWDTAGQERYRAITSAYYRGAVAALLVYDITKRQSFDNVHRWLRELRDHADSSIVIMMVGNKSDLIHLRAISEDEGKALAEKEGLFFLETSAMEAINVEEAFQTIITEVYGIVNRKALAAKEAAATAAPLPSQGKTISIDSNAGNTKKACCST</sequence>
<evidence type="ECO:0000256" key="4">
    <source>
        <dbReference type="ARBA" id="ARBA00023136"/>
    </source>
</evidence>
<evidence type="ECO:0000313" key="8">
    <source>
        <dbReference type="EnsemblPlants" id="Zm00001eb347050_P001"/>
    </source>
</evidence>
<evidence type="ECO:0007829" key="10">
    <source>
        <dbReference type="PeptideAtlas" id="A0A804QPK3"/>
    </source>
</evidence>
<dbReference type="Proteomes" id="UP000007305">
    <property type="component" value="Chromosome 8"/>
</dbReference>
<evidence type="ECO:0008006" key="11">
    <source>
        <dbReference type="Google" id="ProtNLM"/>
    </source>
</evidence>
<comment type="similarity">
    <text evidence="1">Belongs to the small GTPase superfamily. Rab family.</text>
</comment>
<comment type="subcellular location">
    <subcellularLocation>
        <location evidence="7">Endomembrane system</location>
        <topology evidence="7">Lipid-anchor</topology>
    </subcellularLocation>
</comment>
<dbReference type="GO" id="GO:0016192">
    <property type="term" value="P:vesicle-mediated transport"/>
    <property type="evidence" value="ECO:0000318"/>
    <property type="project" value="GO_Central"/>
</dbReference>
<dbReference type="InterPro" id="IPR005225">
    <property type="entry name" value="Small_GTP-bd"/>
</dbReference>
<dbReference type="Pfam" id="PF00071">
    <property type="entry name" value="Ras"/>
    <property type="match status" value="1"/>
</dbReference>
<reference evidence="9" key="1">
    <citation type="journal article" date="2009" name="Science">
        <title>The B73 maize genome: complexity, diversity, and dynamics.</title>
        <authorList>
            <person name="Schnable P.S."/>
            <person name="Ware D."/>
            <person name="Fulton R.S."/>
            <person name="Stein J.C."/>
            <person name="Wei F."/>
            <person name="Pasternak S."/>
            <person name="Liang C."/>
            <person name="Zhang J."/>
            <person name="Fulton L."/>
            <person name="Graves T.A."/>
            <person name="Minx P."/>
            <person name="Reily A.D."/>
            <person name="Courtney L."/>
            <person name="Kruchowski S.S."/>
            <person name="Tomlinson C."/>
            <person name="Strong C."/>
            <person name="Delehaunty K."/>
            <person name="Fronick C."/>
            <person name="Courtney B."/>
            <person name="Rock S.M."/>
            <person name="Belter E."/>
            <person name="Du F."/>
            <person name="Kim K."/>
            <person name="Abbott R.M."/>
            <person name="Cotton M."/>
            <person name="Levy A."/>
            <person name="Marchetto P."/>
            <person name="Ochoa K."/>
            <person name="Jackson S.M."/>
            <person name="Gillam B."/>
            <person name="Chen W."/>
            <person name="Yan L."/>
            <person name="Higginbotham J."/>
            <person name="Cardenas M."/>
            <person name="Waligorski J."/>
            <person name="Applebaum E."/>
            <person name="Phelps L."/>
            <person name="Falcone J."/>
            <person name="Kanchi K."/>
            <person name="Thane T."/>
            <person name="Scimone A."/>
            <person name="Thane N."/>
            <person name="Henke J."/>
            <person name="Wang T."/>
            <person name="Ruppert J."/>
            <person name="Shah N."/>
            <person name="Rotter K."/>
            <person name="Hodges J."/>
            <person name="Ingenthron E."/>
            <person name="Cordes M."/>
            <person name="Kohlberg S."/>
            <person name="Sgro J."/>
            <person name="Delgado B."/>
            <person name="Mead K."/>
            <person name="Chinwalla A."/>
            <person name="Leonard S."/>
            <person name="Crouse K."/>
            <person name="Collura K."/>
            <person name="Kudrna D."/>
            <person name="Currie J."/>
            <person name="He R."/>
            <person name="Angelova A."/>
            <person name="Rajasekar S."/>
            <person name="Mueller T."/>
            <person name="Lomeli R."/>
            <person name="Scara G."/>
            <person name="Ko A."/>
            <person name="Delaney K."/>
            <person name="Wissotski M."/>
            <person name="Lopez G."/>
            <person name="Campos D."/>
            <person name="Braidotti M."/>
            <person name="Ashley E."/>
            <person name="Golser W."/>
            <person name="Kim H."/>
            <person name="Lee S."/>
            <person name="Lin J."/>
            <person name="Dujmic Z."/>
            <person name="Kim W."/>
            <person name="Talag J."/>
            <person name="Zuccolo A."/>
            <person name="Fan C."/>
            <person name="Sebastian A."/>
            <person name="Kramer M."/>
            <person name="Spiegel L."/>
            <person name="Nascimento L."/>
            <person name="Zutavern T."/>
            <person name="Miller B."/>
            <person name="Ambroise C."/>
            <person name="Muller S."/>
            <person name="Spooner W."/>
            <person name="Narechania A."/>
            <person name="Ren L."/>
            <person name="Wei S."/>
            <person name="Kumari S."/>
            <person name="Faga B."/>
            <person name="Levy M.J."/>
            <person name="McMahan L."/>
            <person name="Van Buren P."/>
            <person name="Vaughn M.W."/>
            <person name="Ying K."/>
            <person name="Yeh C.-T."/>
            <person name="Emrich S.J."/>
            <person name="Jia Y."/>
            <person name="Kalyanaraman A."/>
            <person name="Hsia A.-P."/>
            <person name="Barbazuk W.B."/>
            <person name="Baucom R.S."/>
            <person name="Brutnell T.P."/>
            <person name="Carpita N.C."/>
            <person name="Chaparro C."/>
            <person name="Chia J.-M."/>
            <person name="Deragon J.-M."/>
            <person name="Estill J.C."/>
            <person name="Fu Y."/>
            <person name="Jeddeloh J.A."/>
            <person name="Han Y."/>
            <person name="Lee H."/>
            <person name="Li P."/>
            <person name="Lisch D.R."/>
            <person name="Liu S."/>
            <person name="Liu Z."/>
            <person name="Nagel D.H."/>
            <person name="McCann M.C."/>
            <person name="SanMiguel P."/>
            <person name="Myers A.M."/>
            <person name="Nettleton D."/>
            <person name="Nguyen J."/>
            <person name="Penning B.W."/>
            <person name="Ponnala L."/>
            <person name="Schneider K.L."/>
            <person name="Schwartz D.C."/>
            <person name="Sharma A."/>
            <person name="Soderlund C."/>
            <person name="Springer N.M."/>
            <person name="Sun Q."/>
            <person name="Wang H."/>
            <person name="Waterman M."/>
            <person name="Westerman R."/>
            <person name="Wolfgruber T.K."/>
            <person name="Yang L."/>
            <person name="Yu Y."/>
            <person name="Zhang L."/>
            <person name="Zhou S."/>
            <person name="Zhu Q."/>
            <person name="Bennetzen J.L."/>
            <person name="Dawe R.K."/>
            <person name="Jiang J."/>
            <person name="Jiang N."/>
            <person name="Presting G.G."/>
            <person name="Wessler S.R."/>
            <person name="Aluru S."/>
            <person name="Martienssen R.A."/>
            <person name="Clifton S.W."/>
            <person name="McCombie W.R."/>
            <person name="Wing R.A."/>
            <person name="Wilson R.K."/>
        </authorList>
    </citation>
    <scope>NUCLEOTIDE SEQUENCE [LARGE SCALE GENOMIC DNA]</scope>
    <source>
        <strain evidence="9">cv. B73</strain>
    </source>
</reference>
<keyword evidence="6" id="KW-0636">Prenylation</keyword>